<dbReference type="PANTHER" id="PTHR34310:SF5">
    <property type="entry name" value="DUF427 DOMAIN PROTEIN (AFU_ORTHOLOGUE AFUA_3G02220)"/>
    <property type="match status" value="1"/>
</dbReference>
<comment type="caution">
    <text evidence="2">The sequence shown here is derived from an EMBL/GenBank/DDBJ whole genome shotgun (WGS) entry which is preliminary data.</text>
</comment>
<dbReference type="RefSeq" id="WP_377504806.1">
    <property type="nucleotide sequence ID" value="NZ_JBHULU010000010.1"/>
</dbReference>
<dbReference type="Gene3D" id="2.170.150.40">
    <property type="entry name" value="Domain of unknown function (DUF427)"/>
    <property type="match status" value="1"/>
</dbReference>
<sequence>MKAIWNNVVIADSDQTIEIEGNHYFPPKNVNKDYLEESRTHTTSSSMGEATYYHVQVNGEVILDAAWSYPDPKEAAKEVRFYIAFGKGVRVE</sequence>
<accession>A0ABW5IJ96</accession>
<dbReference type="EMBL" id="JBHULU010000010">
    <property type="protein sequence ID" value="MFD2513712.1"/>
    <property type="molecule type" value="Genomic_DNA"/>
</dbReference>
<dbReference type="Proteomes" id="UP001597544">
    <property type="component" value="Unassembled WGS sequence"/>
</dbReference>
<dbReference type="Pfam" id="PF04248">
    <property type="entry name" value="NTP_transf_9"/>
    <property type="match status" value="1"/>
</dbReference>
<gene>
    <name evidence="2" type="ORF">ACFSRY_07525</name>
</gene>
<keyword evidence="3" id="KW-1185">Reference proteome</keyword>
<evidence type="ECO:0000313" key="3">
    <source>
        <dbReference type="Proteomes" id="UP001597544"/>
    </source>
</evidence>
<evidence type="ECO:0000313" key="2">
    <source>
        <dbReference type="EMBL" id="MFD2513712.1"/>
    </source>
</evidence>
<proteinExistence type="predicted"/>
<evidence type="ECO:0000259" key="1">
    <source>
        <dbReference type="Pfam" id="PF04248"/>
    </source>
</evidence>
<feature type="domain" description="DUF427" evidence="1">
    <location>
        <begin position="1"/>
        <end position="87"/>
    </location>
</feature>
<reference evidence="3" key="1">
    <citation type="journal article" date="2019" name="Int. J. Syst. Evol. Microbiol.">
        <title>The Global Catalogue of Microorganisms (GCM) 10K type strain sequencing project: providing services to taxonomists for standard genome sequencing and annotation.</title>
        <authorList>
            <consortium name="The Broad Institute Genomics Platform"/>
            <consortium name="The Broad Institute Genome Sequencing Center for Infectious Disease"/>
            <person name="Wu L."/>
            <person name="Ma J."/>
        </authorList>
    </citation>
    <scope>NUCLEOTIDE SEQUENCE [LARGE SCALE GENOMIC DNA]</scope>
    <source>
        <strain evidence="3">KCTC 42498</strain>
    </source>
</reference>
<organism evidence="2 3">
    <name type="scientific">Pontibacter locisalis</name>
    <dbReference type="NCBI Taxonomy" id="1719035"/>
    <lineage>
        <taxon>Bacteria</taxon>
        <taxon>Pseudomonadati</taxon>
        <taxon>Bacteroidota</taxon>
        <taxon>Cytophagia</taxon>
        <taxon>Cytophagales</taxon>
        <taxon>Hymenobacteraceae</taxon>
        <taxon>Pontibacter</taxon>
    </lineage>
</organism>
<protein>
    <submittedName>
        <fullName evidence="2">DUF427 domain-containing protein</fullName>
    </submittedName>
</protein>
<dbReference type="InterPro" id="IPR038694">
    <property type="entry name" value="DUF427_sf"/>
</dbReference>
<dbReference type="PANTHER" id="PTHR34310">
    <property type="entry name" value="DUF427 DOMAIN PROTEIN (AFU_ORTHOLOGUE AFUA_3G02220)"/>
    <property type="match status" value="1"/>
</dbReference>
<dbReference type="InterPro" id="IPR007361">
    <property type="entry name" value="DUF427"/>
</dbReference>
<name>A0ABW5IJ96_9BACT</name>